<dbReference type="PROSITE" id="PS00131">
    <property type="entry name" value="CARBOXYPEPT_SER_SER"/>
    <property type="match status" value="1"/>
</dbReference>
<dbReference type="PANTHER" id="PTHR11802:SF113">
    <property type="entry name" value="SERINE CARBOXYPEPTIDASE CTSA-4.1"/>
    <property type="match status" value="1"/>
</dbReference>
<keyword evidence="3 7" id="KW-0645">Protease</keyword>
<dbReference type="OrthoDB" id="443318at2759"/>
<evidence type="ECO:0000313" key="8">
    <source>
        <dbReference type="EMBL" id="KLO15321.1"/>
    </source>
</evidence>
<dbReference type="InterPro" id="IPR018202">
    <property type="entry name" value="Ser_caboxypep_ser_AS"/>
</dbReference>
<dbReference type="InterPro" id="IPR001563">
    <property type="entry name" value="Peptidase_S10"/>
</dbReference>
<sequence length="485" mass="54381">MKMKNLFGFLSFVSVHAISGALYEQAAINVVENVGPLELLSLPSEHFIQFSHPEIRGLSARIKKSQFCDGGVDSYTGYIDAGTRHLFFYFFESRNDPDNDDVLLWTNGGPGGSSSTGLFMELGPCNIAGPNSTKYNPHSWNSNANIFFIDQPVGTGFSYADFGETVVSTEKGAKDVAKFMALFFETFSKFKGRPLHLTGESYAGRYLPLFGAAIYDQNAELKSKGLTPVNLKSIVIGNGATDFFALVKSYYDVQCTNAVIEPLQSIGECVQMRLALPRCEKMQKLACIDHFDAMDCEAAFWFCFNALGTPYLRLGRNPYDMSMRCPVNHHLDCYPEQPNIETFLSQKWVQKEIGVDPSFGNFSSVSWDIYFAFWASRDPLHQNSHYVAELLERGVRVLIYAGTYDWIANWVGNERWTKEMVWSGQAGYVKEQLVDWSVDGHVAGKVRSYGNFTFATIYGAGHLVPHDKPAESLAMLNRWLAEEEL</sequence>
<dbReference type="Pfam" id="PF00450">
    <property type="entry name" value="Peptidase_S10"/>
    <property type="match status" value="1"/>
</dbReference>
<reference evidence="8 9" key="1">
    <citation type="submission" date="2015-04" db="EMBL/GenBank/DDBJ databases">
        <title>Complete genome sequence of Schizopora paradoxa KUC8140, a cosmopolitan wood degrader in East Asia.</title>
        <authorList>
            <consortium name="DOE Joint Genome Institute"/>
            <person name="Min B."/>
            <person name="Park H."/>
            <person name="Jang Y."/>
            <person name="Kim J.-J."/>
            <person name="Kim K.H."/>
            <person name="Pangilinan J."/>
            <person name="Lipzen A."/>
            <person name="Riley R."/>
            <person name="Grigoriev I.V."/>
            <person name="Spatafora J.W."/>
            <person name="Choi I.-G."/>
        </authorList>
    </citation>
    <scope>NUCLEOTIDE SEQUENCE [LARGE SCALE GENOMIC DNA]</scope>
    <source>
        <strain evidence="8 9">KUC8140</strain>
    </source>
</reference>
<dbReference type="STRING" id="27342.A0A0H2SE41"/>
<keyword evidence="9" id="KW-1185">Reference proteome</keyword>
<dbReference type="PRINTS" id="PR00724">
    <property type="entry name" value="CRBOXYPTASEC"/>
</dbReference>
<dbReference type="InterPro" id="IPR029058">
    <property type="entry name" value="AB_hydrolase_fold"/>
</dbReference>
<proteinExistence type="inferred from homology"/>
<dbReference type="SUPFAM" id="SSF53474">
    <property type="entry name" value="alpha/beta-Hydrolases"/>
    <property type="match status" value="1"/>
</dbReference>
<keyword evidence="5 7" id="KW-0378">Hydrolase</keyword>
<dbReference type="PROSITE" id="PS00560">
    <property type="entry name" value="CARBOXYPEPT_SER_HIS"/>
    <property type="match status" value="1"/>
</dbReference>
<evidence type="ECO:0000256" key="5">
    <source>
        <dbReference type="ARBA" id="ARBA00022801"/>
    </source>
</evidence>
<evidence type="ECO:0000256" key="3">
    <source>
        <dbReference type="ARBA" id="ARBA00022670"/>
    </source>
</evidence>
<evidence type="ECO:0000256" key="4">
    <source>
        <dbReference type="ARBA" id="ARBA00022729"/>
    </source>
</evidence>
<evidence type="ECO:0000256" key="6">
    <source>
        <dbReference type="ARBA" id="ARBA00023180"/>
    </source>
</evidence>
<feature type="chain" id="PRO_5005118464" description="Carboxypeptidase" evidence="7">
    <location>
        <begin position="21"/>
        <end position="485"/>
    </location>
</feature>
<dbReference type="Proteomes" id="UP000053477">
    <property type="component" value="Unassembled WGS sequence"/>
</dbReference>
<organism evidence="8 9">
    <name type="scientific">Schizopora paradoxa</name>
    <dbReference type="NCBI Taxonomy" id="27342"/>
    <lineage>
        <taxon>Eukaryota</taxon>
        <taxon>Fungi</taxon>
        <taxon>Dikarya</taxon>
        <taxon>Basidiomycota</taxon>
        <taxon>Agaricomycotina</taxon>
        <taxon>Agaricomycetes</taxon>
        <taxon>Hymenochaetales</taxon>
        <taxon>Schizoporaceae</taxon>
        <taxon>Schizopora</taxon>
    </lineage>
</organism>
<dbReference type="InterPro" id="IPR033124">
    <property type="entry name" value="Ser_caboxypep_his_AS"/>
</dbReference>
<dbReference type="InParanoid" id="A0A0H2SE41"/>
<keyword evidence="2 7" id="KW-0121">Carboxypeptidase</keyword>
<dbReference type="GO" id="GO:0000324">
    <property type="term" value="C:fungal-type vacuole"/>
    <property type="evidence" value="ECO:0007669"/>
    <property type="project" value="TreeGrafter"/>
</dbReference>
<dbReference type="GO" id="GO:0006508">
    <property type="term" value="P:proteolysis"/>
    <property type="evidence" value="ECO:0007669"/>
    <property type="project" value="UniProtKB-KW"/>
</dbReference>
<keyword evidence="6" id="KW-0325">Glycoprotein</keyword>
<dbReference type="Gene3D" id="3.40.50.1820">
    <property type="entry name" value="alpha/beta hydrolase"/>
    <property type="match status" value="1"/>
</dbReference>
<accession>A0A0H2SE41</accession>
<protein>
    <recommendedName>
        <fullName evidence="7">Carboxypeptidase</fullName>
        <ecNumber evidence="7">3.4.16.-</ecNumber>
    </recommendedName>
</protein>
<feature type="signal peptide" evidence="7">
    <location>
        <begin position="1"/>
        <end position="20"/>
    </location>
</feature>
<evidence type="ECO:0000256" key="1">
    <source>
        <dbReference type="ARBA" id="ARBA00009431"/>
    </source>
</evidence>
<evidence type="ECO:0000313" key="9">
    <source>
        <dbReference type="Proteomes" id="UP000053477"/>
    </source>
</evidence>
<dbReference type="Gene3D" id="1.10.287.410">
    <property type="match status" value="1"/>
</dbReference>
<comment type="similarity">
    <text evidence="1 7">Belongs to the peptidase S10 family.</text>
</comment>
<dbReference type="EMBL" id="KQ085931">
    <property type="protein sequence ID" value="KLO15321.1"/>
    <property type="molecule type" value="Genomic_DNA"/>
</dbReference>
<dbReference type="PANTHER" id="PTHR11802">
    <property type="entry name" value="SERINE PROTEASE FAMILY S10 SERINE CARBOXYPEPTIDASE"/>
    <property type="match status" value="1"/>
</dbReference>
<evidence type="ECO:0000256" key="7">
    <source>
        <dbReference type="RuleBase" id="RU361156"/>
    </source>
</evidence>
<gene>
    <name evidence="8" type="ORF">SCHPADRAFT_938802</name>
</gene>
<name>A0A0H2SE41_9AGAM</name>
<keyword evidence="4 7" id="KW-0732">Signal</keyword>
<dbReference type="AlphaFoldDB" id="A0A0H2SE41"/>
<dbReference type="GO" id="GO:0004185">
    <property type="term" value="F:serine-type carboxypeptidase activity"/>
    <property type="evidence" value="ECO:0007669"/>
    <property type="project" value="UniProtKB-UniRule"/>
</dbReference>
<evidence type="ECO:0000256" key="2">
    <source>
        <dbReference type="ARBA" id="ARBA00022645"/>
    </source>
</evidence>
<dbReference type="EC" id="3.4.16.-" evidence="7"/>